<dbReference type="EMBL" id="AM419438">
    <property type="protein sequence ID" value="CAL92456.1"/>
    <property type="molecule type" value="Genomic_DNA"/>
</dbReference>
<sequence length="73" mass="8340">MSVFTRGIPPPLVLPEDPRKRSCVSNCPLAARPSFWPASGRRRPTVRVVNRTLFADENPRCPPPTTDERRTRR</sequence>
<evidence type="ECO:0000313" key="2">
    <source>
        <dbReference type="Proteomes" id="UP000002272"/>
    </source>
</evidence>
<accession>A0ZYP7</accession>
<evidence type="ECO:0000313" key="1">
    <source>
        <dbReference type="EMBL" id="CAL92456.1"/>
    </source>
</evidence>
<proteinExistence type="predicted"/>
<dbReference type="RefSeq" id="YP_919061.1">
    <property type="nucleotide sequence ID" value="NC_008695.1"/>
</dbReference>
<dbReference type="Proteomes" id="UP000002272">
    <property type="component" value="Segment"/>
</dbReference>
<dbReference type="KEGG" id="vg:4606051"/>
<reference evidence="1 2" key="1">
    <citation type="journal article" date="2007" name="BMC Genomics">
        <title>Sequence analysis of an Archaeal virus isolated from a hypersaline lake in Inner Mongolia, China.</title>
        <authorList>
            <person name="Pagaling E."/>
            <person name="Haigh R."/>
            <person name="Grant W.D."/>
            <person name="Cowan D.A."/>
            <person name="Jones B.E."/>
            <person name="Ma Y."/>
            <person name="Ventosa A."/>
            <person name="Heaphy S."/>
        </authorList>
    </citation>
    <scope>NUCLEOTIDE SEQUENCE</scope>
</reference>
<dbReference type="GeneID" id="4606051"/>
<organism evidence="1 2">
    <name type="scientific">Halorubrum virus BJ1</name>
    <dbReference type="NCBI Taxonomy" id="416419"/>
    <lineage>
        <taxon>Viruses</taxon>
        <taxon>Duplodnaviria</taxon>
        <taxon>Heunggongvirae</taxon>
        <taxon>Uroviricota</taxon>
        <taxon>Caudoviricetes</taxon>
        <taxon>Kirjokansivirales</taxon>
        <taxon>Graaviviridae</taxon>
        <taxon>Beejeyvirus</taxon>
        <taxon>Beejeyvirus bagaejinnorense</taxon>
        <taxon>Beejeyvirus BJ1</taxon>
    </lineage>
</organism>
<protein>
    <submittedName>
        <fullName evidence="1">Uncharacterized protein</fullName>
    </submittedName>
</protein>
<keyword evidence="2" id="KW-1185">Reference proteome</keyword>
<name>A0ZYP7_9CAUD</name>